<dbReference type="EMBL" id="QJKK01000004">
    <property type="protein sequence ID" value="RAL24558.1"/>
    <property type="molecule type" value="Genomic_DNA"/>
</dbReference>
<protein>
    <submittedName>
        <fullName evidence="11">DNA-binding response regulator</fullName>
    </submittedName>
</protein>
<dbReference type="Proteomes" id="UP000251213">
    <property type="component" value="Unassembled WGS sequence"/>
</dbReference>
<dbReference type="FunFam" id="1.10.10.10:FF:000018">
    <property type="entry name" value="DNA-binding response regulator ResD"/>
    <property type="match status" value="1"/>
</dbReference>
<dbReference type="Pfam" id="PF00486">
    <property type="entry name" value="Trans_reg_C"/>
    <property type="match status" value="1"/>
</dbReference>
<dbReference type="InterPro" id="IPR011006">
    <property type="entry name" value="CheY-like_superfamily"/>
</dbReference>
<dbReference type="GO" id="GO:0032993">
    <property type="term" value="C:protein-DNA complex"/>
    <property type="evidence" value="ECO:0007669"/>
    <property type="project" value="TreeGrafter"/>
</dbReference>
<dbReference type="PROSITE" id="PS51755">
    <property type="entry name" value="OMPR_PHOB"/>
    <property type="match status" value="1"/>
</dbReference>
<keyword evidence="2 7" id="KW-0597">Phosphoprotein</keyword>
<gene>
    <name evidence="11" type="ORF">DL897_09635</name>
</gene>
<sequence length="231" mass="26513">MSETILIVDDEREIVELMRDFLEVEGYTVLLAEDAIQAKSLLDRHSVDCMLLDIMMPGESGFSLCRQIREESDLPILFLSAREHDTDKIRGLSLGADDYIVKTATPGEVVARIKAVLRRTKGELKRQKIPRLTSGEIEVDVQAHDVWIRGEQVPFTAKEYALLTFLLQHPQQVFTYDQLLEQVWGDVYSDHHTVRVYIARIRNKIEKNPADPEYIQTIWGMGYKWNGPRGG</sequence>
<dbReference type="InterPro" id="IPR039420">
    <property type="entry name" value="WalR-like"/>
</dbReference>
<dbReference type="GO" id="GO:0000976">
    <property type="term" value="F:transcription cis-regulatory region binding"/>
    <property type="evidence" value="ECO:0007669"/>
    <property type="project" value="TreeGrafter"/>
</dbReference>
<evidence type="ECO:0000259" key="9">
    <source>
        <dbReference type="PROSITE" id="PS50110"/>
    </source>
</evidence>
<name>A0A364K593_9BACL</name>
<keyword evidence="12" id="KW-1185">Reference proteome</keyword>
<dbReference type="SUPFAM" id="SSF46894">
    <property type="entry name" value="C-terminal effector domain of the bipartite response regulators"/>
    <property type="match status" value="1"/>
</dbReference>
<keyword evidence="6" id="KW-0804">Transcription</keyword>
<dbReference type="InterPro" id="IPR016032">
    <property type="entry name" value="Sig_transdc_resp-reg_C-effctor"/>
</dbReference>
<evidence type="ECO:0000259" key="10">
    <source>
        <dbReference type="PROSITE" id="PS51755"/>
    </source>
</evidence>
<evidence type="ECO:0000256" key="2">
    <source>
        <dbReference type="ARBA" id="ARBA00022553"/>
    </source>
</evidence>
<dbReference type="CDD" id="cd00383">
    <property type="entry name" value="trans_reg_C"/>
    <property type="match status" value="1"/>
</dbReference>
<feature type="domain" description="Response regulatory" evidence="9">
    <location>
        <begin position="4"/>
        <end position="117"/>
    </location>
</feature>
<evidence type="ECO:0000256" key="5">
    <source>
        <dbReference type="ARBA" id="ARBA00023125"/>
    </source>
</evidence>
<dbReference type="SMART" id="SM00448">
    <property type="entry name" value="REC"/>
    <property type="match status" value="1"/>
</dbReference>
<dbReference type="PANTHER" id="PTHR48111:SF40">
    <property type="entry name" value="PHOSPHATE REGULON TRANSCRIPTIONAL REGULATORY PROTEIN PHOB"/>
    <property type="match status" value="1"/>
</dbReference>
<dbReference type="SMART" id="SM00862">
    <property type="entry name" value="Trans_reg_C"/>
    <property type="match status" value="1"/>
</dbReference>
<dbReference type="InterPro" id="IPR001789">
    <property type="entry name" value="Sig_transdc_resp-reg_receiver"/>
</dbReference>
<evidence type="ECO:0000313" key="12">
    <source>
        <dbReference type="Proteomes" id="UP000251213"/>
    </source>
</evidence>
<feature type="domain" description="OmpR/PhoB-type" evidence="10">
    <location>
        <begin position="129"/>
        <end position="227"/>
    </location>
</feature>
<dbReference type="AlphaFoldDB" id="A0A364K593"/>
<dbReference type="SUPFAM" id="SSF52172">
    <property type="entry name" value="CheY-like"/>
    <property type="match status" value="1"/>
</dbReference>
<dbReference type="Pfam" id="PF00072">
    <property type="entry name" value="Response_reg"/>
    <property type="match status" value="1"/>
</dbReference>
<evidence type="ECO:0000256" key="3">
    <source>
        <dbReference type="ARBA" id="ARBA00023012"/>
    </source>
</evidence>
<keyword evidence="4" id="KW-0805">Transcription regulation</keyword>
<dbReference type="GO" id="GO:0006355">
    <property type="term" value="P:regulation of DNA-templated transcription"/>
    <property type="evidence" value="ECO:0007669"/>
    <property type="project" value="InterPro"/>
</dbReference>
<comment type="caution">
    <text evidence="11">The sequence shown here is derived from an EMBL/GenBank/DDBJ whole genome shotgun (WGS) entry which is preliminary data.</text>
</comment>
<dbReference type="Gene3D" id="6.10.250.690">
    <property type="match status" value="1"/>
</dbReference>
<dbReference type="PROSITE" id="PS50110">
    <property type="entry name" value="RESPONSE_REGULATORY"/>
    <property type="match status" value="1"/>
</dbReference>
<dbReference type="OrthoDB" id="9790442at2"/>
<dbReference type="InterPro" id="IPR001867">
    <property type="entry name" value="OmpR/PhoB-type_DNA-bd"/>
</dbReference>
<organism evidence="11 12">
    <name type="scientific">Thermoflavimicrobium daqui</name>
    <dbReference type="NCBI Taxonomy" id="2137476"/>
    <lineage>
        <taxon>Bacteria</taxon>
        <taxon>Bacillati</taxon>
        <taxon>Bacillota</taxon>
        <taxon>Bacilli</taxon>
        <taxon>Bacillales</taxon>
        <taxon>Thermoactinomycetaceae</taxon>
        <taxon>Thermoflavimicrobium</taxon>
    </lineage>
</organism>
<dbReference type="GO" id="GO:0000156">
    <property type="term" value="F:phosphorelay response regulator activity"/>
    <property type="evidence" value="ECO:0007669"/>
    <property type="project" value="TreeGrafter"/>
</dbReference>
<dbReference type="CDD" id="cd17574">
    <property type="entry name" value="REC_OmpR"/>
    <property type="match status" value="1"/>
</dbReference>
<feature type="DNA-binding region" description="OmpR/PhoB-type" evidence="8">
    <location>
        <begin position="129"/>
        <end position="227"/>
    </location>
</feature>
<reference evidence="11 12" key="2">
    <citation type="submission" date="2018-06" db="EMBL/GenBank/DDBJ databases">
        <authorList>
            <person name="Zhirakovskaya E."/>
        </authorList>
    </citation>
    <scope>NUCLEOTIDE SEQUENCE [LARGE SCALE GENOMIC DNA]</scope>
    <source>
        <strain evidence="11 12">FBKL4.011</strain>
    </source>
</reference>
<dbReference type="FunFam" id="3.40.50.2300:FF:000001">
    <property type="entry name" value="DNA-binding response regulator PhoB"/>
    <property type="match status" value="1"/>
</dbReference>
<evidence type="ECO:0000256" key="6">
    <source>
        <dbReference type="ARBA" id="ARBA00023163"/>
    </source>
</evidence>
<dbReference type="PANTHER" id="PTHR48111">
    <property type="entry name" value="REGULATOR OF RPOS"/>
    <property type="match status" value="1"/>
</dbReference>
<evidence type="ECO:0000256" key="7">
    <source>
        <dbReference type="PROSITE-ProRule" id="PRU00169"/>
    </source>
</evidence>
<dbReference type="RefSeq" id="WP_113658929.1">
    <property type="nucleotide sequence ID" value="NZ_KZ845666.1"/>
</dbReference>
<evidence type="ECO:0000256" key="1">
    <source>
        <dbReference type="ARBA" id="ARBA00004496"/>
    </source>
</evidence>
<feature type="modified residue" description="4-aspartylphosphate" evidence="7">
    <location>
        <position position="53"/>
    </location>
</feature>
<evidence type="ECO:0000256" key="8">
    <source>
        <dbReference type="PROSITE-ProRule" id="PRU01091"/>
    </source>
</evidence>
<dbReference type="Gene3D" id="3.40.50.2300">
    <property type="match status" value="1"/>
</dbReference>
<accession>A0A364K593</accession>
<keyword evidence="5 8" id="KW-0238">DNA-binding</keyword>
<comment type="subcellular location">
    <subcellularLocation>
        <location evidence="1">Cytoplasm</location>
    </subcellularLocation>
</comment>
<dbReference type="Gene3D" id="1.10.10.10">
    <property type="entry name" value="Winged helix-like DNA-binding domain superfamily/Winged helix DNA-binding domain"/>
    <property type="match status" value="1"/>
</dbReference>
<dbReference type="GO" id="GO:0005829">
    <property type="term" value="C:cytosol"/>
    <property type="evidence" value="ECO:0007669"/>
    <property type="project" value="TreeGrafter"/>
</dbReference>
<reference evidence="11 12" key="1">
    <citation type="submission" date="2018-06" db="EMBL/GenBank/DDBJ databases">
        <title>Thermoflavimicrobium daqus sp. nov., a thermophilic microbe isolated from Moutai-flavour Daqu.</title>
        <authorList>
            <person name="Wang X."/>
            <person name="Zhou H."/>
        </authorList>
    </citation>
    <scope>NUCLEOTIDE SEQUENCE [LARGE SCALE GENOMIC DNA]</scope>
    <source>
        <strain evidence="11 12">FBKL4.011</strain>
    </source>
</reference>
<dbReference type="InterPro" id="IPR036388">
    <property type="entry name" value="WH-like_DNA-bd_sf"/>
</dbReference>
<evidence type="ECO:0000313" key="11">
    <source>
        <dbReference type="EMBL" id="RAL24558.1"/>
    </source>
</evidence>
<keyword evidence="3" id="KW-0902">Two-component regulatory system</keyword>
<proteinExistence type="predicted"/>
<evidence type="ECO:0000256" key="4">
    <source>
        <dbReference type="ARBA" id="ARBA00023015"/>
    </source>
</evidence>